<keyword evidence="3" id="KW-1185">Reference proteome</keyword>
<dbReference type="Proteomes" id="UP000499080">
    <property type="component" value="Unassembled WGS sequence"/>
</dbReference>
<dbReference type="EMBL" id="BGPR01001749">
    <property type="protein sequence ID" value="GBM61076.1"/>
    <property type="molecule type" value="Genomic_DNA"/>
</dbReference>
<feature type="region of interest" description="Disordered" evidence="1">
    <location>
        <begin position="55"/>
        <end position="85"/>
    </location>
</feature>
<comment type="caution">
    <text evidence="2">The sequence shown here is derived from an EMBL/GenBank/DDBJ whole genome shotgun (WGS) entry which is preliminary data.</text>
</comment>
<gene>
    <name evidence="2" type="ORF">AVEN_264394_1</name>
</gene>
<name>A0A4Y2H828_ARAVE</name>
<reference evidence="2 3" key="1">
    <citation type="journal article" date="2019" name="Sci. Rep.">
        <title>Orb-weaving spider Araneus ventricosus genome elucidates the spidroin gene catalogue.</title>
        <authorList>
            <person name="Kono N."/>
            <person name="Nakamura H."/>
            <person name="Ohtoshi R."/>
            <person name="Moran D.A.P."/>
            <person name="Shinohara A."/>
            <person name="Yoshida Y."/>
            <person name="Fujiwara M."/>
            <person name="Mori M."/>
            <person name="Tomita M."/>
            <person name="Arakawa K."/>
        </authorList>
    </citation>
    <scope>NUCLEOTIDE SEQUENCE [LARGE SCALE GENOMIC DNA]</scope>
</reference>
<sequence length="257" mass="29034">MIGKWSLLCNSGSVCKLNKGKSEGLQIARSMEWNVRFGRYLSSHHPQVEKVNKEVQVHTPHHQASGVKSLQQKERQTSSSPPSFAQVAAKKQRHNILLHAKEGQELENTIKGLLQKEINPQKEGFEVSATRPLRNKGLAIDCSSKDHLDNFLEKLSAKSKLTEKIEIKKPGKRFPRCVIYDLEEDTQEADVLQAIATATQAEETEFRISFKMKGKGGKSHYVVAAKPTLTKALLEMKKINIHWSKHNIRAPRDKEVL</sequence>
<evidence type="ECO:0000313" key="3">
    <source>
        <dbReference type="Proteomes" id="UP000499080"/>
    </source>
</evidence>
<organism evidence="2 3">
    <name type="scientific">Araneus ventricosus</name>
    <name type="common">Orbweaver spider</name>
    <name type="synonym">Epeira ventricosa</name>
    <dbReference type="NCBI Taxonomy" id="182803"/>
    <lineage>
        <taxon>Eukaryota</taxon>
        <taxon>Metazoa</taxon>
        <taxon>Ecdysozoa</taxon>
        <taxon>Arthropoda</taxon>
        <taxon>Chelicerata</taxon>
        <taxon>Arachnida</taxon>
        <taxon>Araneae</taxon>
        <taxon>Araneomorphae</taxon>
        <taxon>Entelegynae</taxon>
        <taxon>Araneoidea</taxon>
        <taxon>Araneidae</taxon>
        <taxon>Araneus</taxon>
    </lineage>
</organism>
<dbReference type="OrthoDB" id="10026072at2759"/>
<protein>
    <submittedName>
        <fullName evidence="2">Uncharacterized protein</fullName>
    </submittedName>
</protein>
<evidence type="ECO:0000256" key="1">
    <source>
        <dbReference type="SAM" id="MobiDB-lite"/>
    </source>
</evidence>
<proteinExistence type="predicted"/>
<dbReference type="AlphaFoldDB" id="A0A4Y2H828"/>
<evidence type="ECO:0000313" key="2">
    <source>
        <dbReference type="EMBL" id="GBM61076.1"/>
    </source>
</evidence>
<accession>A0A4Y2H828</accession>